<accession>A0A382N9A3</accession>
<evidence type="ECO:0000313" key="1">
    <source>
        <dbReference type="EMBL" id="SVC56332.1"/>
    </source>
</evidence>
<dbReference type="Gene3D" id="3.40.50.880">
    <property type="match status" value="1"/>
</dbReference>
<sequence>MRILVFQHIECEHPGMLRNYLAENGVEWDVAELDQGQPIPDLNPYDALW</sequence>
<feature type="non-terminal residue" evidence="1">
    <location>
        <position position="49"/>
    </location>
</feature>
<evidence type="ECO:0008006" key="2">
    <source>
        <dbReference type="Google" id="ProtNLM"/>
    </source>
</evidence>
<dbReference type="AlphaFoldDB" id="A0A382N9A3"/>
<gene>
    <name evidence="1" type="ORF">METZ01_LOCUS309186</name>
</gene>
<name>A0A382N9A3_9ZZZZ</name>
<dbReference type="EMBL" id="UINC01098088">
    <property type="protein sequence ID" value="SVC56332.1"/>
    <property type="molecule type" value="Genomic_DNA"/>
</dbReference>
<proteinExistence type="predicted"/>
<protein>
    <recommendedName>
        <fullName evidence="2">Glutamine amidotransferase domain-containing protein</fullName>
    </recommendedName>
</protein>
<reference evidence="1" key="1">
    <citation type="submission" date="2018-05" db="EMBL/GenBank/DDBJ databases">
        <authorList>
            <person name="Lanie J.A."/>
            <person name="Ng W.-L."/>
            <person name="Kazmierczak K.M."/>
            <person name="Andrzejewski T.M."/>
            <person name="Davidsen T.M."/>
            <person name="Wayne K.J."/>
            <person name="Tettelin H."/>
            <person name="Glass J.I."/>
            <person name="Rusch D."/>
            <person name="Podicherti R."/>
            <person name="Tsui H.-C.T."/>
            <person name="Winkler M.E."/>
        </authorList>
    </citation>
    <scope>NUCLEOTIDE SEQUENCE</scope>
</reference>
<dbReference type="InterPro" id="IPR029062">
    <property type="entry name" value="Class_I_gatase-like"/>
</dbReference>
<organism evidence="1">
    <name type="scientific">marine metagenome</name>
    <dbReference type="NCBI Taxonomy" id="408172"/>
    <lineage>
        <taxon>unclassified sequences</taxon>
        <taxon>metagenomes</taxon>
        <taxon>ecological metagenomes</taxon>
    </lineage>
</organism>